<evidence type="ECO:0008006" key="6">
    <source>
        <dbReference type="Google" id="ProtNLM"/>
    </source>
</evidence>
<feature type="transmembrane region" description="Helical" evidence="1">
    <location>
        <begin position="310"/>
        <end position="330"/>
    </location>
</feature>
<proteinExistence type="predicted"/>
<evidence type="ECO:0000259" key="2">
    <source>
        <dbReference type="Pfam" id="PF04235"/>
    </source>
</evidence>
<dbReference type="PANTHER" id="PTHR30590:SF3">
    <property type="entry name" value="HYPOTHETICAL MEMBRANE SPANNING PROTEIN"/>
    <property type="match status" value="1"/>
</dbReference>
<feature type="domain" description="Heparan-alpha-glucosaminide N-acetyltransferase catalytic" evidence="3">
    <location>
        <begin position="10"/>
        <end position="196"/>
    </location>
</feature>
<feature type="domain" description="DUF418" evidence="2">
    <location>
        <begin position="243"/>
        <end position="346"/>
    </location>
</feature>
<dbReference type="Pfam" id="PF07786">
    <property type="entry name" value="HGSNAT_cat"/>
    <property type="match status" value="1"/>
</dbReference>
<dbReference type="Pfam" id="PF04235">
    <property type="entry name" value="DUF418"/>
    <property type="match status" value="1"/>
</dbReference>
<name>A0A2R4MBD2_9HYPH</name>
<dbReference type="KEGG" id="mmyr:MXMO3_00825"/>
<feature type="transmembrane region" description="Helical" evidence="1">
    <location>
        <begin position="284"/>
        <end position="304"/>
    </location>
</feature>
<evidence type="ECO:0000313" key="4">
    <source>
        <dbReference type="EMBL" id="AVX03357.1"/>
    </source>
</evidence>
<feature type="transmembrane region" description="Helical" evidence="1">
    <location>
        <begin position="16"/>
        <end position="34"/>
    </location>
</feature>
<dbReference type="InterPro" id="IPR012429">
    <property type="entry name" value="HGSNAT_cat"/>
</dbReference>
<feature type="transmembrane region" description="Helical" evidence="1">
    <location>
        <begin position="201"/>
        <end position="224"/>
    </location>
</feature>
<accession>A0A2R4MBD2</accession>
<gene>
    <name evidence="4" type="ORF">MXMO3_00825</name>
</gene>
<feature type="transmembrane region" description="Helical" evidence="1">
    <location>
        <begin position="55"/>
        <end position="80"/>
    </location>
</feature>
<organism evidence="4 5">
    <name type="scientific">Maritalea myrionectae</name>
    <dbReference type="NCBI Taxonomy" id="454601"/>
    <lineage>
        <taxon>Bacteria</taxon>
        <taxon>Pseudomonadati</taxon>
        <taxon>Pseudomonadota</taxon>
        <taxon>Alphaproteobacteria</taxon>
        <taxon>Hyphomicrobiales</taxon>
        <taxon>Devosiaceae</taxon>
        <taxon>Maritalea</taxon>
    </lineage>
</organism>
<evidence type="ECO:0000313" key="5">
    <source>
        <dbReference type="Proteomes" id="UP000258927"/>
    </source>
</evidence>
<keyword evidence="1" id="KW-0812">Transmembrane</keyword>
<keyword evidence="5" id="KW-1185">Reference proteome</keyword>
<dbReference type="RefSeq" id="WP_205468073.1">
    <property type="nucleotide sequence ID" value="NZ_CP021330.1"/>
</dbReference>
<evidence type="ECO:0000259" key="3">
    <source>
        <dbReference type="Pfam" id="PF07786"/>
    </source>
</evidence>
<sequence>MSNVKASGTRLDGLDLARLIAFIGMVVINFNLVMGWPEPGESLAHKLIYGLEGRAAASFVVLAGVGLGLAFKNGVNYWLLLKRAGFLLAIGLINMLIFPADIIHYYAIYFLFAAWLLTLNNWGLWLAIVGINLAFMIGLLFFNYDAGWDWGTNSYLDFWTIEGFFRNLLFNGWHPVLPWLSFLAFGIWLSRRALGSFKLQWGLAVGGLVLYLAVDMVATALQQAVPVPELALLFGTAPIPPTPLYMLAGASGAAFLIGTCLLLAPVLLRMKLLRYIQPAGQQTLTLYIAHIALGMGVLEALGMLENQPVEHVWIASGVFCTIAIIFAYFWSLRFKRGPLESLMRKICG</sequence>
<reference evidence="4 5" key="1">
    <citation type="submission" date="2017-05" db="EMBL/GenBank/DDBJ databases">
        <title>Genome Analysis of Maritalea myrionectae HL2708#5.</title>
        <authorList>
            <consortium name="Cotde Inc.-PKNU"/>
            <person name="Jang D."/>
            <person name="Oh H.-M."/>
        </authorList>
    </citation>
    <scope>NUCLEOTIDE SEQUENCE [LARGE SCALE GENOMIC DNA]</scope>
    <source>
        <strain evidence="4 5">HL2708#5</strain>
    </source>
</reference>
<feature type="transmembrane region" description="Helical" evidence="1">
    <location>
        <begin position="244"/>
        <end position="264"/>
    </location>
</feature>
<evidence type="ECO:0000256" key="1">
    <source>
        <dbReference type="SAM" id="Phobius"/>
    </source>
</evidence>
<dbReference type="Proteomes" id="UP000258927">
    <property type="component" value="Chromosome"/>
</dbReference>
<feature type="transmembrane region" description="Helical" evidence="1">
    <location>
        <begin position="124"/>
        <end position="144"/>
    </location>
</feature>
<dbReference type="EMBL" id="CP021330">
    <property type="protein sequence ID" value="AVX03357.1"/>
    <property type="molecule type" value="Genomic_DNA"/>
</dbReference>
<dbReference type="InterPro" id="IPR052529">
    <property type="entry name" value="Bact_Transport_Assoc"/>
</dbReference>
<keyword evidence="1" id="KW-0472">Membrane</keyword>
<dbReference type="InterPro" id="IPR007349">
    <property type="entry name" value="DUF418"/>
</dbReference>
<dbReference type="STRING" id="1122213.GCA_000423365_01973"/>
<dbReference type="PANTHER" id="PTHR30590">
    <property type="entry name" value="INNER MEMBRANE PROTEIN"/>
    <property type="match status" value="1"/>
</dbReference>
<feature type="transmembrane region" description="Helical" evidence="1">
    <location>
        <begin position="86"/>
        <end position="112"/>
    </location>
</feature>
<dbReference type="AlphaFoldDB" id="A0A2R4MBD2"/>
<feature type="transmembrane region" description="Helical" evidence="1">
    <location>
        <begin position="164"/>
        <end position="189"/>
    </location>
</feature>
<protein>
    <recommendedName>
        <fullName evidence="6">Heparan-alpha-glucosaminide N-acetyltransferase catalytic domain-containing protein</fullName>
    </recommendedName>
</protein>
<keyword evidence="1" id="KW-1133">Transmembrane helix</keyword>